<gene>
    <name evidence="2" type="ORF">BJ878DRAFT_500574</name>
</gene>
<dbReference type="Proteomes" id="UP000887226">
    <property type="component" value="Unassembled WGS sequence"/>
</dbReference>
<evidence type="ECO:0000313" key="3">
    <source>
        <dbReference type="Proteomes" id="UP000887226"/>
    </source>
</evidence>
<sequence>MVLELKSMGTLVTSMLVVILMPITSMLVNPMLLSSLPEQQNTIDNHFSTNGLHDPDGSQEALNNILASVLSQTQPLSHIHASTKEMGGNNGFRLLFP</sequence>
<accession>A0A9P8CHM8</accession>
<protein>
    <submittedName>
        <fullName evidence="2">Uncharacterized protein</fullName>
    </submittedName>
</protein>
<keyword evidence="1" id="KW-1133">Transmembrane helix</keyword>
<keyword evidence="1" id="KW-0472">Membrane</keyword>
<comment type="caution">
    <text evidence="2">The sequence shown here is derived from an EMBL/GenBank/DDBJ whole genome shotgun (WGS) entry which is preliminary data.</text>
</comment>
<evidence type="ECO:0000313" key="2">
    <source>
        <dbReference type="EMBL" id="KAG9245641.1"/>
    </source>
</evidence>
<dbReference type="AlphaFoldDB" id="A0A9P8CHM8"/>
<dbReference type="EMBL" id="MU253837">
    <property type="protein sequence ID" value="KAG9245641.1"/>
    <property type="molecule type" value="Genomic_DNA"/>
</dbReference>
<feature type="transmembrane region" description="Helical" evidence="1">
    <location>
        <begin position="12"/>
        <end position="33"/>
    </location>
</feature>
<proteinExistence type="predicted"/>
<evidence type="ECO:0000256" key="1">
    <source>
        <dbReference type="SAM" id="Phobius"/>
    </source>
</evidence>
<keyword evidence="1" id="KW-0812">Transmembrane</keyword>
<organism evidence="2 3">
    <name type="scientific">Calycina marina</name>
    <dbReference type="NCBI Taxonomy" id="1763456"/>
    <lineage>
        <taxon>Eukaryota</taxon>
        <taxon>Fungi</taxon>
        <taxon>Dikarya</taxon>
        <taxon>Ascomycota</taxon>
        <taxon>Pezizomycotina</taxon>
        <taxon>Leotiomycetes</taxon>
        <taxon>Helotiales</taxon>
        <taxon>Pezizellaceae</taxon>
        <taxon>Calycina</taxon>
    </lineage>
</organism>
<reference evidence="2" key="1">
    <citation type="journal article" date="2021" name="IMA Fungus">
        <title>Genomic characterization of three marine fungi, including Emericellopsis atlantica sp. nov. with signatures of a generalist lifestyle and marine biomass degradation.</title>
        <authorList>
            <person name="Hagestad O.C."/>
            <person name="Hou L."/>
            <person name="Andersen J.H."/>
            <person name="Hansen E.H."/>
            <person name="Altermark B."/>
            <person name="Li C."/>
            <person name="Kuhnert E."/>
            <person name="Cox R.J."/>
            <person name="Crous P.W."/>
            <person name="Spatafora J.W."/>
            <person name="Lail K."/>
            <person name="Amirebrahimi M."/>
            <person name="Lipzen A."/>
            <person name="Pangilinan J."/>
            <person name="Andreopoulos W."/>
            <person name="Hayes R.D."/>
            <person name="Ng V."/>
            <person name="Grigoriev I.V."/>
            <person name="Jackson S.A."/>
            <person name="Sutton T.D.S."/>
            <person name="Dobson A.D.W."/>
            <person name="Rama T."/>
        </authorList>
    </citation>
    <scope>NUCLEOTIDE SEQUENCE</scope>
    <source>
        <strain evidence="2">TRa3180A</strain>
    </source>
</reference>
<keyword evidence="3" id="KW-1185">Reference proteome</keyword>
<name>A0A9P8CHM8_9HELO</name>